<feature type="region of interest" description="Disordered" evidence="1">
    <location>
        <begin position="28"/>
        <end position="77"/>
    </location>
</feature>
<sequence length="652" mass="69089">MSKKISSRFKLSAITLSMLLALTACDDGDDGATGPAGPQGVAGVDGSDGSDGTDGTDGSDGTNGQDGADGQSGDRGVMQPAGLVRLATVPTGAEVTGAFVSPDGDLFFNFQHPDDVNDEVDVDGKAHNRGGVGVVQGVNINKLPKNAISTPIPVSDEEKETVQVAYGEYKLLGQYGDTFEGNLTDGLGAIIGASGKQEPGSVAEGWPDFNGYIPTGANEGYLFTNWEYFPGGMSRMKISKDSTSGVWSVDNTDVTMLDFGTYGTVANCFGSVTPWNTPLTSEEWGNNGDASWSWNDPADTDNASRDELAKFINAGVSNATEATLFPNTYRYHYIVEITDPAGTATPVKRYALGRFEHENAVVMPDQKTVYLSQDSTNGVFYKFVADTAGDLSAGTLYAAKLTQDAGSTEPAVTGFDIAWIELASGDEATIESWIAEYDAIDTDSYVDGRSNYLTDADAIAWAAGNASYSAADTQSSQAVTDGYEGAETYPSTVTAGQAMDDRIAFLESRKAARAKGATAEWRKFEGININTTRAQNLVEDGDPATTAYVYFAIADMDKGMIDGTGDIQLNARVKDCGGVYRMALENDYDVSRIEPVLMGAAERNVEGIEECDANGLSQPDNVVVMEDGRILIGEDGGQANNTLWMYDPSVND</sequence>
<dbReference type="PANTHER" id="PTHR35399:SF2">
    <property type="entry name" value="DUF839 DOMAIN-CONTAINING PROTEIN"/>
    <property type="match status" value="1"/>
</dbReference>
<dbReference type="AlphaFoldDB" id="A0A7Y0LA00"/>
<dbReference type="RefSeq" id="WP_169073554.1">
    <property type="nucleotide sequence ID" value="NZ_JABBXH010000001.1"/>
</dbReference>
<evidence type="ECO:0000313" key="3">
    <source>
        <dbReference type="EMBL" id="NMP30222.1"/>
    </source>
</evidence>
<dbReference type="PROSITE" id="PS51257">
    <property type="entry name" value="PROKAR_LIPOPROTEIN"/>
    <property type="match status" value="1"/>
</dbReference>
<feature type="chain" id="PRO_5030581798" evidence="2">
    <location>
        <begin position="27"/>
        <end position="652"/>
    </location>
</feature>
<evidence type="ECO:0000256" key="1">
    <source>
        <dbReference type="SAM" id="MobiDB-lite"/>
    </source>
</evidence>
<proteinExistence type="predicted"/>
<dbReference type="Pfam" id="PF05787">
    <property type="entry name" value="PhoX"/>
    <property type="match status" value="1"/>
</dbReference>
<dbReference type="PANTHER" id="PTHR35399">
    <property type="entry name" value="SLR8030 PROTEIN"/>
    <property type="match status" value="1"/>
</dbReference>
<evidence type="ECO:0000256" key="2">
    <source>
        <dbReference type="SAM" id="SignalP"/>
    </source>
</evidence>
<protein>
    <submittedName>
        <fullName evidence="3">DUF839 domain-containing protein</fullName>
    </submittedName>
</protein>
<keyword evidence="2" id="KW-0732">Signal</keyword>
<name>A0A7Y0LA00_9GAMM</name>
<evidence type="ECO:0000313" key="4">
    <source>
        <dbReference type="Proteomes" id="UP000568664"/>
    </source>
</evidence>
<dbReference type="InterPro" id="IPR008160">
    <property type="entry name" value="Collagen"/>
</dbReference>
<dbReference type="InterPro" id="IPR008557">
    <property type="entry name" value="PhoX"/>
</dbReference>
<feature type="signal peptide" evidence="2">
    <location>
        <begin position="1"/>
        <end position="26"/>
    </location>
</feature>
<keyword evidence="4" id="KW-1185">Reference proteome</keyword>
<comment type="caution">
    <text evidence="3">The sequence shown here is derived from an EMBL/GenBank/DDBJ whole genome shotgun (WGS) entry which is preliminary data.</text>
</comment>
<organism evidence="3 4">
    <name type="scientific">Thalassotalea algicola</name>
    <dbReference type="NCBI Taxonomy" id="2716224"/>
    <lineage>
        <taxon>Bacteria</taxon>
        <taxon>Pseudomonadati</taxon>
        <taxon>Pseudomonadota</taxon>
        <taxon>Gammaproteobacteria</taxon>
        <taxon>Alteromonadales</taxon>
        <taxon>Colwelliaceae</taxon>
        <taxon>Thalassotalea</taxon>
    </lineage>
</organism>
<dbReference type="EMBL" id="JABBXH010000001">
    <property type="protein sequence ID" value="NMP30222.1"/>
    <property type="molecule type" value="Genomic_DNA"/>
</dbReference>
<dbReference type="Proteomes" id="UP000568664">
    <property type="component" value="Unassembled WGS sequence"/>
</dbReference>
<reference evidence="3 4" key="1">
    <citation type="submission" date="2020-04" db="EMBL/GenBank/DDBJ databases">
        <title>Thalassotalea sp. M1531, isolated from the surface of marine red alga.</title>
        <authorList>
            <person name="Pang L."/>
            <person name="Lu D.-C."/>
        </authorList>
    </citation>
    <scope>NUCLEOTIDE SEQUENCE [LARGE SCALE GENOMIC DNA]</scope>
    <source>
        <strain evidence="3 4">M1531</strain>
    </source>
</reference>
<dbReference type="Pfam" id="PF01391">
    <property type="entry name" value="Collagen"/>
    <property type="match status" value="1"/>
</dbReference>
<accession>A0A7Y0LA00</accession>
<gene>
    <name evidence="3" type="ORF">HII17_01495</name>
</gene>